<dbReference type="HOGENOM" id="CLU_962169_0_0_9"/>
<proteinExistence type="predicted"/>
<evidence type="ECO:0000313" key="1">
    <source>
        <dbReference type="EMBL" id="AGL01451.1"/>
    </source>
</evidence>
<reference evidence="1 2" key="1">
    <citation type="submission" date="2012-01" db="EMBL/GenBank/DDBJ databases">
        <title>Complete sequence of Desulfotomaculum gibsoniae DSM 7213.</title>
        <authorList>
            <consortium name="US DOE Joint Genome Institute"/>
            <person name="Lucas S."/>
            <person name="Han J."/>
            <person name="Lapidus A."/>
            <person name="Cheng J.-F."/>
            <person name="Goodwin L."/>
            <person name="Pitluck S."/>
            <person name="Peters L."/>
            <person name="Ovchinnikova G."/>
            <person name="Teshima H."/>
            <person name="Detter J.C."/>
            <person name="Han C."/>
            <person name="Tapia R."/>
            <person name="Land M."/>
            <person name="Hauser L."/>
            <person name="Kyrpides N."/>
            <person name="Ivanova N."/>
            <person name="Pagani I."/>
            <person name="Parshina S."/>
            <person name="Plugge C."/>
            <person name="Muyzer G."/>
            <person name="Kuever J."/>
            <person name="Ivanova A."/>
            <person name="Nazina T."/>
            <person name="Klenk H.-P."/>
            <person name="Brambilla E."/>
            <person name="Spring S."/>
            <person name="Stams A.F."/>
            <person name="Woyke T."/>
        </authorList>
    </citation>
    <scope>NUCLEOTIDE SEQUENCE [LARGE SCALE GENOMIC DNA]</scope>
    <source>
        <strain evidence="1 2">DSM 7213</strain>
    </source>
</reference>
<organism evidence="1 2">
    <name type="scientific">Desulfoscipio gibsoniae DSM 7213</name>
    <dbReference type="NCBI Taxonomy" id="767817"/>
    <lineage>
        <taxon>Bacteria</taxon>
        <taxon>Bacillati</taxon>
        <taxon>Bacillota</taxon>
        <taxon>Clostridia</taxon>
        <taxon>Eubacteriales</taxon>
        <taxon>Desulfallaceae</taxon>
        <taxon>Desulfoscipio</taxon>
    </lineage>
</organism>
<gene>
    <name evidence="1" type="ORF">Desgi_2009</name>
</gene>
<keyword evidence="2" id="KW-1185">Reference proteome</keyword>
<name>R4KP88_9FIRM</name>
<sequence>MRHKEINPARALDDLESILGKDWLEENLKSMKDGQNGKGGFGRFIDFTELGIAHVVKIWYKAREETIDREIVGGGMPGPYTLAVAAMAGDLEPLYLNAGLSNKIDELKETKLSLRVMHELGIASGYARKGYRIDFIKRQVVGSIQGCDVLPGLGVFMVESGVSKAAIICADAHPQNDLGDIFYCARHFPGASQNAGDGGDAALLQRVLCLYVADGLTDGASRLDEWAVHPELMRLSKDDNLPVLLYTDGIKNMHNRSVYVRWGRLVEGNQAALFKDIYIPDEIITAAEL</sequence>
<dbReference type="OrthoDB" id="1806593at2"/>
<dbReference type="AlphaFoldDB" id="R4KP88"/>
<dbReference type="KEGG" id="dgi:Desgi_2009"/>
<dbReference type="Proteomes" id="UP000013520">
    <property type="component" value="Chromosome"/>
</dbReference>
<evidence type="ECO:0000313" key="2">
    <source>
        <dbReference type="Proteomes" id="UP000013520"/>
    </source>
</evidence>
<accession>R4KP88</accession>
<dbReference type="RefSeq" id="WP_006524545.1">
    <property type="nucleotide sequence ID" value="NC_021184.1"/>
</dbReference>
<dbReference type="EMBL" id="CP003273">
    <property type="protein sequence ID" value="AGL01451.1"/>
    <property type="molecule type" value="Genomic_DNA"/>
</dbReference>
<protein>
    <submittedName>
        <fullName evidence="1">Uncharacterized protein</fullName>
    </submittedName>
</protein>